<organism evidence="5 6">
    <name type="scientific">Alkalihalophilus lindianensis</name>
    <dbReference type="NCBI Taxonomy" id="1630542"/>
    <lineage>
        <taxon>Bacteria</taxon>
        <taxon>Bacillati</taxon>
        <taxon>Bacillota</taxon>
        <taxon>Bacilli</taxon>
        <taxon>Bacillales</taxon>
        <taxon>Bacillaceae</taxon>
        <taxon>Alkalihalophilus</taxon>
    </lineage>
</organism>
<dbReference type="SUPFAM" id="SSF56214">
    <property type="entry name" value="4'-phosphopantetheinyl transferase"/>
    <property type="match status" value="2"/>
</dbReference>
<dbReference type="Pfam" id="PF01648">
    <property type="entry name" value="ACPS"/>
    <property type="match status" value="1"/>
</dbReference>
<protein>
    <submittedName>
        <fullName evidence="5">4'-phosphopantetheinyl transferase superfamily protein</fullName>
    </submittedName>
</protein>
<dbReference type="PANTHER" id="PTHR12215:SF10">
    <property type="entry name" value="L-AMINOADIPATE-SEMIALDEHYDE DEHYDROGENASE-PHOSPHOPANTETHEINYL TRANSFERASE"/>
    <property type="match status" value="1"/>
</dbReference>
<sequence length="222" mass="26282">MIFAMKVTDIISRYGIKYFEKKISKKKFDRVIRMGNINRANGMLMGELMIRKLISDTFNIKTSEIEINTDDFGKPYLKNILDLKFNISYSTGWVVCVIDNEEIGIDIEYIYPLEPHYLSNMLSDIERRYIEEKPNSIDRLFKIWTLKECYLKALGIGLSVPLHELTFNKVDKKWNLESNLFDYDTNFKFKQISFDENYVVSLCTKKEHFNTHVKLMEHSNII</sequence>
<dbReference type="InterPro" id="IPR050559">
    <property type="entry name" value="P-Pant_transferase_sf"/>
</dbReference>
<dbReference type="InterPro" id="IPR037143">
    <property type="entry name" value="4-PPantetheinyl_Trfase_dom_sf"/>
</dbReference>
<evidence type="ECO:0000259" key="4">
    <source>
        <dbReference type="Pfam" id="PF22624"/>
    </source>
</evidence>
<feature type="domain" description="4'-phosphopantetheinyl transferase" evidence="3">
    <location>
        <begin position="103"/>
        <end position="203"/>
    </location>
</feature>
<evidence type="ECO:0000259" key="3">
    <source>
        <dbReference type="Pfam" id="PF01648"/>
    </source>
</evidence>
<dbReference type="GO" id="GO:0016740">
    <property type="term" value="F:transferase activity"/>
    <property type="evidence" value="ECO:0007669"/>
    <property type="project" value="UniProtKB-KW"/>
</dbReference>
<dbReference type="EMBL" id="JAWJBA010000004">
    <property type="protein sequence ID" value="MDV2685200.1"/>
    <property type="molecule type" value="Genomic_DNA"/>
</dbReference>
<dbReference type="Pfam" id="PF22624">
    <property type="entry name" value="AASDHPPT_N"/>
    <property type="match status" value="1"/>
</dbReference>
<evidence type="ECO:0000256" key="1">
    <source>
        <dbReference type="ARBA" id="ARBA00010990"/>
    </source>
</evidence>
<proteinExistence type="inferred from homology"/>
<comment type="similarity">
    <text evidence="1">Belongs to the P-Pant transferase superfamily. Gsp/Sfp/HetI/AcpT family.</text>
</comment>
<feature type="domain" description="4'-phosphopantetheinyl transferase N-terminal" evidence="4">
    <location>
        <begin position="23"/>
        <end position="97"/>
    </location>
</feature>
<dbReference type="Proteomes" id="UP001287282">
    <property type="component" value="Unassembled WGS sequence"/>
</dbReference>
<dbReference type="PANTHER" id="PTHR12215">
    <property type="entry name" value="PHOSPHOPANTETHEINE TRANSFERASE"/>
    <property type="match status" value="1"/>
</dbReference>
<name>A0ABU3XBE1_9BACI</name>
<reference evidence="5 6" key="1">
    <citation type="submission" date="2023-10" db="EMBL/GenBank/DDBJ databases">
        <title>Screening of Alkalihalobacillus lindianensis BZ-TG-R113 and Its Alleviation of Salt Stress on Rapeseed Growth.</title>
        <authorList>
            <person name="Zhao B."/>
            <person name="Guo T."/>
        </authorList>
    </citation>
    <scope>NUCLEOTIDE SEQUENCE [LARGE SCALE GENOMIC DNA]</scope>
    <source>
        <strain evidence="5 6">BZ-TG-R113</strain>
    </source>
</reference>
<evidence type="ECO:0000256" key="2">
    <source>
        <dbReference type="ARBA" id="ARBA00022679"/>
    </source>
</evidence>
<dbReference type="InterPro" id="IPR055066">
    <property type="entry name" value="AASDHPPT_N"/>
</dbReference>
<evidence type="ECO:0000313" key="5">
    <source>
        <dbReference type="EMBL" id="MDV2685200.1"/>
    </source>
</evidence>
<accession>A0ABU3XBE1</accession>
<dbReference type="RefSeq" id="WP_317122405.1">
    <property type="nucleotide sequence ID" value="NZ_JAWJBA010000004.1"/>
</dbReference>
<keyword evidence="2 5" id="KW-0808">Transferase</keyword>
<dbReference type="InterPro" id="IPR008278">
    <property type="entry name" value="4-PPantetheinyl_Trfase_dom"/>
</dbReference>
<dbReference type="Gene3D" id="3.90.470.20">
    <property type="entry name" value="4'-phosphopantetheinyl transferase domain"/>
    <property type="match status" value="2"/>
</dbReference>
<keyword evidence="6" id="KW-1185">Reference proteome</keyword>
<evidence type="ECO:0000313" key="6">
    <source>
        <dbReference type="Proteomes" id="UP001287282"/>
    </source>
</evidence>
<comment type="caution">
    <text evidence="5">The sequence shown here is derived from an EMBL/GenBank/DDBJ whole genome shotgun (WGS) entry which is preliminary data.</text>
</comment>
<gene>
    <name evidence="5" type="ORF">RYX56_12620</name>
</gene>